<gene>
    <name evidence="2" type="ORF">LCGC14_1771680</name>
</gene>
<proteinExistence type="predicted"/>
<reference evidence="2" key="1">
    <citation type="journal article" date="2015" name="Nature">
        <title>Complex archaea that bridge the gap between prokaryotes and eukaryotes.</title>
        <authorList>
            <person name="Spang A."/>
            <person name="Saw J.H."/>
            <person name="Jorgensen S.L."/>
            <person name="Zaremba-Niedzwiedzka K."/>
            <person name="Martijn J."/>
            <person name="Lind A.E."/>
            <person name="van Eijk R."/>
            <person name="Schleper C."/>
            <person name="Guy L."/>
            <person name="Ettema T.J."/>
        </authorList>
    </citation>
    <scope>NUCLEOTIDE SEQUENCE</scope>
</reference>
<sequence length="79" mass="8764">MKRRERHLEHLLNAVISLAGMTACAVIGGELLSDILRGEDNFPQVPDSIKPLAALVFVTFTALEANKVRYRLTKAFGLR</sequence>
<evidence type="ECO:0000256" key="1">
    <source>
        <dbReference type="SAM" id="Phobius"/>
    </source>
</evidence>
<dbReference type="EMBL" id="LAZR01016622">
    <property type="protein sequence ID" value="KKM03712.1"/>
    <property type="molecule type" value="Genomic_DNA"/>
</dbReference>
<comment type="caution">
    <text evidence="2">The sequence shown here is derived from an EMBL/GenBank/DDBJ whole genome shotgun (WGS) entry which is preliminary data.</text>
</comment>
<feature type="transmembrane region" description="Helical" evidence="1">
    <location>
        <begin position="52"/>
        <end position="70"/>
    </location>
</feature>
<dbReference type="PROSITE" id="PS51257">
    <property type="entry name" value="PROKAR_LIPOPROTEIN"/>
    <property type="match status" value="1"/>
</dbReference>
<evidence type="ECO:0000313" key="2">
    <source>
        <dbReference type="EMBL" id="KKM03712.1"/>
    </source>
</evidence>
<keyword evidence="1" id="KW-0812">Transmembrane</keyword>
<keyword evidence="1" id="KW-1133">Transmembrane helix</keyword>
<dbReference type="AlphaFoldDB" id="A0A0F9HKJ1"/>
<accession>A0A0F9HKJ1</accession>
<keyword evidence="1" id="KW-0472">Membrane</keyword>
<protein>
    <submittedName>
        <fullName evidence="2">Uncharacterized protein</fullName>
    </submittedName>
</protein>
<organism evidence="2">
    <name type="scientific">marine sediment metagenome</name>
    <dbReference type="NCBI Taxonomy" id="412755"/>
    <lineage>
        <taxon>unclassified sequences</taxon>
        <taxon>metagenomes</taxon>
        <taxon>ecological metagenomes</taxon>
    </lineage>
</organism>
<feature type="transmembrane region" description="Helical" evidence="1">
    <location>
        <begin position="12"/>
        <end position="32"/>
    </location>
</feature>
<name>A0A0F9HKJ1_9ZZZZ</name>